<feature type="transmembrane region" description="Helical" evidence="8">
    <location>
        <begin position="341"/>
        <end position="362"/>
    </location>
</feature>
<evidence type="ECO:0000256" key="4">
    <source>
        <dbReference type="ARBA" id="ARBA00022679"/>
    </source>
</evidence>
<evidence type="ECO:0000256" key="2">
    <source>
        <dbReference type="ARBA" id="ARBA00008744"/>
    </source>
</evidence>
<feature type="transmembrane region" description="Helical" evidence="8">
    <location>
        <begin position="271"/>
        <end position="287"/>
    </location>
</feature>
<feature type="transmembrane region" description="Helical" evidence="8">
    <location>
        <begin position="248"/>
        <end position="265"/>
    </location>
</feature>
<reference evidence="10" key="1">
    <citation type="journal article" date="2010" name="Nature">
        <title>The Amphimedon queenslandica genome and the evolution of animal complexity.</title>
        <authorList>
            <person name="Srivastava M."/>
            <person name="Simakov O."/>
            <person name="Chapman J."/>
            <person name="Fahey B."/>
            <person name="Gauthier M.E."/>
            <person name="Mitros T."/>
            <person name="Richards G.S."/>
            <person name="Conaco C."/>
            <person name="Dacre M."/>
            <person name="Hellsten U."/>
            <person name="Larroux C."/>
            <person name="Putnam N.H."/>
            <person name="Stanke M."/>
            <person name="Adamska M."/>
            <person name="Darling A."/>
            <person name="Degnan S.M."/>
            <person name="Oakley T.H."/>
            <person name="Plachetzki D.C."/>
            <person name="Zhai Y."/>
            <person name="Adamski M."/>
            <person name="Calcino A."/>
            <person name="Cummins S.F."/>
            <person name="Goodstein D.M."/>
            <person name="Harris C."/>
            <person name="Jackson D.J."/>
            <person name="Leys S.P."/>
            <person name="Shu S."/>
            <person name="Woodcroft B.J."/>
            <person name="Vervoort M."/>
            <person name="Kosik K.S."/>
            <person name="Manning G."/>
            <person name="Degnan B.M."/>
            <person name="Rokhsar D.S."/>
        </authorList>
    </citation>
    <scope>NUCLEOTIDE SEQUENCE [LARGE SCALE GENOMIC DNA]</scope>
</reference>
<dbReference type="GO" id="GO:0005637">
    <property type="term" value="C:nuclear inner membrane"/>
    <property type="evidence" value="ECO:0007669"/>
    <property type="project" value="TreeGrafter"/>
</dbReference>
<evidence type="ECO:0000256" key="6">
    <source>
        <dbReference type="ARBA" id="ARBA00022989"/>
    </source>
</evidence>
<evidence type="ECO:0000256" key="5">
    <source>
        <dbReference type="ARBA" id="ARBA00022692"/>
    </source>
</evidence>
<feature type="transmembrane region" description="Helical" evidence="8">
    <location>
        <begin position="410"/>
        <end position="428"/>
    </location>
</feature>
<sequence length="672" mass="76605">MGKKKNIIKGETAKEKEKGAPTINNNKLIIIGAVLLIGLLHSQHLSLLFENDRYFSALSPLERDLSLRTEMGLYYSYYKVIINSDSVINGINNLINDNITEYPDTINTLKRFNLYPEVIIGLMYRGLRVTADTLKLNFENCFKIERGRGMSSIITCTGLTVPHYFYMYCVFALNSLLPISIFLLSHYLSNSLFGGLLSVAMFFYNHSEATRVMWTPPLRESFSMPFLFLQFLFLTKIINNIQGSVKNINYLFFGISTLFFMIPWQFSQFTILTQVLSIMCVYSLGLIPKSKVIRILLTLMIVLLINYIVQFGNVMLLTSYLMLTLLSSLTIALCHEAFHCFRYTLLISFLRMSLVVVLVLVAKVTSGYLLGIKDDAHIGSILLSKFTSYQDFHTQLYTCAAEFDFISFKYFMKLSVTILLPLTIVIMLKIMGQFLNVATTDNNTQAVRLYHILQLSCFAVMSFLIMRLKLFLTPHLCIISGLLASRKLFKLSSRQRAWVLGGALALSSIAGLYNLNEQMSIIGEYSNPELEEMINWINDSLPKNGVFGGSLPLMASIKLTTDRPIVVHPHYEHTDLRERALLVYTIYSKRSPEVIYNNLRGLGVEYVVMETPMCHAEYRKGCALSDVYLNYFPDDINNDLFCDSVQESVPSPFKLVYSNEVYRILMVGNHTQ</sequence>
<dbReference type="Pfam" id="PF10034">
    <property type="entry name" value="Dpy19"/>
    <property type="match status" value="1"/>
</dbReference>
<keyword evidence="5 8" id="KW-0812">Transmembrane</keyword>
<gene>
    <name evidence="9" type="primary">100641166</name>
</gene>
<keyword evidence="4" id="KW-0808">Transferase</keyword>
<name>A0A1X7V7M3_AMPQE</name>
<evidence type="ECO:0008006" key="11">
    <source>
        <dbReference type="Google" id="ProtNLM"/>
    </source>
</evidence>
<dbReference type="KEGG" id="aqu:100641166"/>
<evidence type="ECO:0000313" key="10">
    <source>
        <dbReference type="Proteomes" id="UP000007879"/>
    </source>
</evidence>
<dbReference type="STRING" id="400682.A0A1X7V7M3"/>
<dbReference type="EnsemblMetazoa" id="XM_019994666.1">
    <property type="protein sequence ID" value="XP_019850225.1"/>
    <property type="gene ID" value="LOC100641166"/>
</dbReference>
<dbReference type="OrthoDB" id="6019623at2759"/>
<feature type="transmembrane region" description="Helical" evidence="8">
    <location>
        <begin position="28"/>
        <end position="49"/>
    </location>
</feature>
<feature type="transmembrane region" description="Helical" evidence="8">
    <location>
        <begin position="191"/>
        <end position="207"/>
    </location>
</feature>
<evidence type="ECO:0000256" key="3">
    <source>
        <dbReference type="ARBA" id="ARBA00022676"/>
    </source>
</evidence>
<feature type="transmembrane region" description="Helical" evidence="8">
    <location>
        <begin position="449"/>
        <end position="466"/>
    </location>
</feature>
<proteinExistence type="inferred from homology"/>
<evidence type="ECO:0000313" key="9">
    <source>
        <dbReference type="EnsemblMetazoa" id="Aqu2.1.36285_001"/>
    </source>
</evidence>
<evidence type="ECO:0000256" key="8">
    <source>
        <dbReference type="SAM" id="Phobius"/>
    </source>
</evidence>
<feature type="transmembrane region" description="Helical" evidence="8">
    <location>
        <begin position="315"/>
        <end position="334"/>
    </location>
</feature>
<dbReference type="Proteomes" id="UP000007879">
    <property type="component" value="Unassembled WGS sequence"/>
</dbReference>
<dbReference type="InterPro" id="IPR018732">
    <property type="entry name" value="Dpy-19/Dpy-19-like"/>
</dbReference>
<dbReference type="GO" id="GO:0000030">
    <property type="term" value="F:mannosyltransferase activity"/>
    <property type="evidence" value="ECO:0007669"/>
    <property type="project" value="TreeGrafter"/>
</dbReference>
<comment type="similarity">
    <text evidence="2">Belongs to the dpy-19 family.</text>
</comment>
<organism evidence="9">
    <name type="scientific">Amphimedon queenslandica</name>
    <name type="common">Sponge</name>
    <dbReference type="NCBI Taxonomy" id="400682"/>
    <lineage>
        <taxon>Eukaryota</taxon>
        <taxon>Metazoa</taxon>
        <taxon>Porifera</taxon>
        <taxon>Demospongiae</taxon>
        <taxon>Heteroscleromorpha</taxon>
        <taxon>Haplosclerida</taxon>
        <taxon>Niphatidae</taxon>
        <taxon>Amphimedon</taxon>
    </lineage>
</organism>
<keyword evidence="7 8" id="KW-0472">Membrane</keyword>
<dbReference type="PANTHER" id="PTHR31488:SF1">
    <property type="entry name" value="C-MANNOSYLTRANSFERASE DPY19L1"/>
    <property type="match status" value="1"/>
</dbReference>
<feature type="transmembrane region" description="Helical" evidence="8">
    <location>
        <begin position="292"/>
        <end position="309"/>
    </location>
</feature>
<dbReference type="InParanoid" id="A0A1X7V7M3"/>
<dbReference type="EnsemblMetazoa" id="Aqu2.1.36285_001">
    <property type="protein sequence ID" value="Aqu2.1.36285_001"/>
    <property type="gene ID" value="Aqu2.1.36285"/>
</dbReference>
<keyword evidence="3" id="KW-0328">Glycosyltransferase</keyword>
<keyword evidence="10" id="KW-1185">Reference proteome</keyword>
<reference evidence="9" key="2">
    <citation type="submission" date="2017-05" db="UniProtKB">
        <authorList>
            <consortium name="EnsemblMetazoa"/>
        </authorList>
    </citation>
    <scope>IDENTIFICATION</scope>
</reference>
<evidence type="ECO:0000256" key="1">
    <source>
        <dbReference type="ARBA" id="ARBA00004141"/>
    </source>
</evidence>
<evidence type="ECO:0000256" key="7">
    <source>
        <dbReference type="ARBA" id="ARBA00023136"/>
    </source>
</evidence>
<comment type="subcellular location">
    <subcellularLocation>
        <location evidence="1">Membrane</location>
        <topology evidence="1">Multi-pass membrane protein</topology>
    </subcellularLocation>
</comment>
<keyword evidence="6 8" id="KW-1133">Transmembrane helix</keyword>
<protein>
    <recommendedName>
        <fullName evidence="11">C-mannosyltransferase DPY19L1</fullName>
    </recommendedName>
</protein>
<accession>A0A1X7V7M3</accession>
<dbReference type="PANTHER" id="PTHR31488">
    <property type="entry name" value="DPY-19-LIKE 1, LIKE (H. SAPIENS)"/>
    <property type="match status" value="1"/>
</dbReference>
<dbReference type="AlphaFoldDB" id="A0A1X7V7M3"/>
<feature type="transmembrane region" description="Helical" evidence="8">
    <location>
        <begin position="222"/>
        <end position="241"/>
    </location>
</feature>